<feature type="domain" description="Knr4/Smi1-like" evidence="1">
    <location>
        <begin position="60"/>
        <end position="195"/>
    </location>
</feature>
<dbReference type="InterPro" id="IPR018958">
    <property type="entry name" value="Knr4/Smi1-like_dom"/>
</dbReference>
<evidence type="ECO:0000313" key="3">
    <source>
        <dbReference type="Proteomes" id="UP001500253"/>
    </source>
</evidence>
<dbReference type="Pfam" id="PF09346">
    <property type="entry name" value="SMI1_KNR4"/>
    <property type="match status" value="1"/>
</dbReference>
<evidence type="ECO:0000259" key="1">
    <source>
        <dbReference type="SMART" id="SM00860"/>
    </source>
</evidence>
<comment type="caution">
    <text evidence="2">The sequence shown here is derived from an EMBL/GenBank/DDBJ whole genome shotgun (WGS) entry which is preliminary data.</text>
</comment>
<sequence>MSRDRGQSPAARSTQLSFGLVESGWQDWCVADSTTTASWVRIERWLAQLAPRTFAALAPPADRSAIVAAEQAVGRPFPESLTECLLRHDGTGHQHLLPPFWSLLDTRGIVETWDTCTQINAKVFGDEEEGEANGDDGLWWHSMWFPFAADGAANHLVIDQRQHRWVGRIGKADHELGCSFESQPMWASLPALLEATATALETGDVLDGCLPVVERAELHWEVL</sequence>
<organism evidence="2 3">
    <name type="scientific">Streptomyces cuspidosporus</name>
    <dbReference type="NCBI Taxonomy" id="66882"/>
    <lineage>
        <taxon>Bacteria</taxon>
        <taxon>Bacillati</taxon>
        <taxon>Actinomycetota</taxon>
        <taxon>Actinomycetes</taxon>
        <taxon>Kitasatosporales</taxon>
        <taxon>Streptomycetaceae</taxon>
        <taxon>Streptomyces</taxon>
    </lineage>
</organism>
<dbReference type="SUPFAM" id="SSF160631">
    <property type="entry name" value="SMI1/KNR4-like"/>
    <property type="match status" value="1"/>
</dbReference>
<dbReference type="EMBL" id="BAAASD010000057">
    <property type="protein sequence ID" value="GAA2371467.1"/>
    <property type="molecule type" value="Genomic_DNA"/>
</dbReference>
<reference evidence="2 3" key="1">
    <citation type="journal article" date="2019" name="Int. J. Syst. Evol. Microbiol.">
        <title>The Global Catalogue of Microorganisms (GCM) 10K type strain sequencing project: providing services to taxonomists for standard genome sequencing and annotation.</title>
        <authorList>
            <consortium name="The Broad Institute Genomics Platform"/>
            <consortium name="The Broad Institute Genome Sequencing Center for Infectious Disease"/>
            <person name="Wu L."/>
            <person name="Ma J."/>
        </authorList>
    </citation>
    <scope>NUCLEOTIDE SEQUENCE [LARGE SCALE GENOMIC DNA]</scope>
    <source>
        <strain evidence="2 3">JCM 4316</strain>
    </source>
</reference>
<protein>
    <recommendedName>
        <fullName evidence="1">Knr4/Smi1-like domain-containing protein</fullName>
    </recommendedName>
</protein>
<dbReference type="SMART" id="SM00860">
    <property type="entry name" value="SMI1_KNR4"/>
    <property type="match status" value="1"/>
</dbReference>
<name>A0ABN3H7S1_9ACTN</name>
<gene>
    <name evidence="2" type="ORF">GCM10010246_77260</name>
</gene>
<dbReference type="Proteomes" id="UP001500253">
    <property type="component" value="Unassembled WGS sequence"/>
</dbReference>
<keyword evidence="3" id="KW-1185">Reference proteome</keyword>
<evidence type="ECO:0000313" key="2">
    <source>
        <dbReference type="EMBL" id="GAA2371467.1"/>
    </source>
</evidence>
<proteinExistence type="predicted"/>
<dbReference type="InterPro" id="IPR037883">
    <property type="entry name" value="Knr4/Smi1-like_sf"/>
</dbReference>
<accession>A0ABN3H7S1</accession>